<accession>A0A1F6ARC9</accession>
<evidence type="ECO:0000313" key="2">
    <source>
        <dbReference type="EMBL" id="OGG27053.1"/>
    </source>
</evidence>
<dbReference type="EMBL" id="MFJR01000007">
    <property type="protein sequence ID" value="OGG27053.1"/>
    <property type="molecule type" value="Genomic_DNA"/>
</dbReference>
<comment type="caution">
    <text evidence="2">The sequence shown here is derived from an EMBL/GenBank/DDBJ whole genome shotgun (WGS) entry which is preliminary data.</text>
</comment>
<dbReference type="Gene3D" id="3.40.50.1010">
    <property type="entry name" value="5'-nuclease"/>
    <property type="match status" value="1"/>
</dbReference>
<dbReference type="AlphaFoldDB" id="A0A1F6ARC9"/>
<proteinExistence type="predicted"/>
<dbReference type="InterPro" id="IPR029060">
    <property type="entry name" value="PIN-like_dom_sf"/>
</dbReference>
<evidence type="ECO:0000313" key="3">
    <source>
        <dbReference type="Proteomes" id="UP000176609"/>
    </source>
</evidence>
<dbReference type="Pfam" id="PF13470">
    <property type="entry name" value="PIN_3"/>
    <property type="match status" value="1"/>
</dbReference>
<dbReference type="PANTHER" id="PTHR34610:SF3">
    <property type="entry name" value="SSL7007 PROTEIN"/>
    <property type="match status" value="1"/>
</dbReference>
<reference evidence="2 3" key="1">
    <citation type="journal article" date="2016" name="Nat. Commun.">
        <title>Thousands of microbial genomes shed light on interconnected biogeochemical processes in an aquifer system.</title>
        <authorList>
            <person name="Anantharaman K."/>
            <person name="Brown C.T."/>
            <person name="Hug L.A."/>
            <person name="Sharon I."/>
            <person name="Castelle C.J."/>
            <person name="Probst A.J."/>
            <person name="Thomas B.C."/>
            <person name="Singh A."/>
            <person name="Wilkins M.J."/>
            <person name="Karaoz U."/>
            <person name="Brodie E.L."/>
            <person name="Williams K.H."/>
            <person name="Hubbard S.S."/>
            <person name="Banfield J.F."/>
        </authorList>
    </citation>
    <scope>NUCLEOTIDE SEQUENCE [LARGE SCALE GENOMIC DNA]</scope>
</reference>
<evidence type="ECO:0000259" key="1">
    <source>
        <dbReference type="SMART" id="SM00670"/>
    </source>
</evidence>
<gene>
    <name evidence="2" type="ORF">A2960_02820</name>
</gene>
<dbReference type="SMART" id="SM00670">
    <property type="entry name" value="PINc"/>
    <property type="match status" value="1"/>
</dbReference>
<organism evidence="2 3">
    <name type="scientific">Candidatus Gottesmanbacteria bacterium RIFCSPLOWO2_01_FULL_39_12b</name>
    <dbReference type="NCBI Taxonomy" id="1798388"/>
    <lineage>
        <taxon>Bacteria</taxon>
        <taxon>Candidatus Gottesmaniibacteriota</taxon>
    </lineage>
</organism>
<dbReference type="PANTHER" id="PTHR34610">
    <property type="entry name" value="SSL7007 PROTEIN"/>
    <property type="match status" value="1"/>
</dbReference>
<dbReference type="NCBIfam" id="TIGR00305">
    <property type="entry name" value="putative toxin-antitoxin system toxin component, PIN family"/>
    <property type="match status" value="1"/>
</dbReference>
<feature type="domain" description="PIN" evidence="1">
    <location>
        <begin position="3"/>
        <end position="115"/>
    </location>
</feature>
<protein>
    <submittedName>
        <fullName evidence="2">Putative toxin-antitoxin system toxin component, PIN family</fullName>
    </submittedName>
</protein>
<dbReference type="SUPFAM" id="SSF88723">
    <property type="entry name" value="PIN domain-like"/>
    <property type="match status" value="1"/>
</dbReference>
<dbReference type="InterPro" id="IPR002850">
    <property type="entry name" value="PIN_toxin-like"/>
</dbReference>
<dbReference type="InterPro" id="IPR002716">
    <property type="entry name" value="PIN_dom"/>
</dbReference>
<name>A0A1F6ARC9_9BACT</name>
<dbReference type="Proteomes" id="UP000176609">
    <property type="component" value="Unassembled WGS sequence"/>
</dbReference>
<sequence>MSRLVVIDTNVWISGLYWGGLTSKVIDWLEKEEITACFSPDTLKEWDDKVKLYGQKFVRIEVYFKYKKHIQKYGRFIYPTEKVTICRDEDDNRFLEVAVASQAEFLITGDRDLLTIKKYENIKIVSPKEFLQKLIKEKKK</sequence>